<feature type="region of interest" description="Disordered" evidence="1">
    <location>
        <begin position="1"/>
        <end position="24"/>
    </location>
</feature>
<name>E6QKG4_9ZZZZ</name>
<proteinExistence type="predicted"/>
<gene>
    <name evidence="2" type="ORF">CARN6_1107</name>
</gene>
<evidence type="ECO:0000313" key="2">
    <source>
        <dbReference type="EMBL" id="CBI07731.1"/>
    </source>
</evidence>
<organism evidence="2">
    <name type="scientific">mine drainage metagenome</name>
    <dbReference type="NCBI Taxonomy" id="410659"/>
    <lineage>
        <taxon>unclassified sequences</taxon>
        <taxon>metagenomes</taxon>
        <taxon>ecological metagenomes</taxon>
    </lineage>
</organism>
<accession>E6QKG4</accession>
<dbReference type="EMBL" id="CABQ01000129">
    <property type="protein sequence ID" value="CBI07731.1"/>
    <property type="molecule type" value="Genomic_DNA"/>
</dbReference>
<dbReference type="GO" id="GO:0004825">
    <property type="term" value="F:methionine-tRNA ligase activity"/>
    <property type="evidence" value="ECO:0007669"/>
    <property type="project" value="UniProtKB-EC"/>
</dbReference>
<dbReference type="AlphaFoldDB" id="E6QKG4"/>
<dbReference type="EC" id="6.1.1.10" evidence="2"/>
<protein>
    <submittedName>
        <fullName evidence="2">Methionyl-tRNA synthetase (Methionine--tRNA ligase) (MetRS)</fullName>
        <ecNumber evidence="2">6.1.1.10</ecNumber>
    </submittedName>
</protein>
<reference evidence="2" key="1">
    <citation type="submission" date="2009-10" db="EMBL/GenBank/DDBJ databases">
        <title>Diversity of trophic interactions inside an arsenic-rich microbial ecosystem.</title>
        <authorList>
            <person name="Bertin P.N."/>
            <person name="Heinrich-Salmeron A."/>
            <person name="Pelletier E."/>
            <person name="Goulhen-Chollet F."/>
            <person name="Arsene-Ploetze F."/>
            <person name="Gallien S."/>
            <person name="Calteau A."/>
            <person name="Vallenet D."/>
            <person name="Casiot C."/>
            <person name="Chane-Woon-Ming B."/>
            <person name="Giloteaux L."/>
            <person name="Barakat M."/>
            <person name="Bonnefoy V."/>
            <person name="Bruneel O."/>
            <person name="Chandler M."/>
            <person name="Cleiss J."/>
            <person name="Duran R."/>
            <person name="Elbaz-Poulichet F."/>
            <person name="Fonknechten N."/>
            <person name="Lauga B."/>
            <person name="Mornico D."/>
            <person name="Ortet P."/>
            <person name="Schaeffer C."/>
            <person name="Siguier P."/>
            <person name="Alexander Thil Smith A."/>
            <person name="Van Dorsselaer A."/>
            <person name="Weissenbach J."/>
            <person name="Medigue C."/>
            <person name="Le Paslier D."/>
        </authorList>
    </citation>
    <scope>NUCLEOTIDE SEQUENCE</scope>
</reference>
<evidence type="ECO:0000256" key="1">
    <source>
        <dbReference type="SAM" id="MobiDB-lite"/>
    </source>
</evidence>
<keyword evidence="2" id="KW-0030">Aminoacyl-tRNA synthetase</keyword>
<comment type="caution">
    <text evidence="2">The sequence shown here is derived from an EMBL/GenBank/DDBJ whole genome shotgun (WGS) entry which is preliminary data.</text>
</comment>
<keyword evidence="2" id="KW-0436">Ligase</keyword>
<sequence length="37" mass="3891">MSGCNTEPVPGGPFSPWTPANCGGNTKDITEFTAGYW</sequence>